<dbReference type="PANTHER" id="PTHR23272:SF184">
    <property type="entry name" value="OS03G0311250 PROTEIN"/>
    <property type="match status" value="1"/>
</dbReference>
<dbReference type="Proteomes" id="UP000516437">
    <property type="component" value="Unassembled WGS sequence"/>
</dbReference>
<reference evidence="2 3" key="1">
    <citation type="journal article" date="2019" name="Plant Biotechnol. J.">
        <title>The red bayberry genome and genetic basis of sex determination.</title>
        <authorList>
            <person name="Jia H.M."/>
            <person name="Jia H.J."/>
            <person name="Cai Q.L."/>
            <person name="Wang Y."/>
            <person name="Zhao H.B."/>
            <person name="Yang W.F."/>
            <person name="Wang G.Y."/>
            <person name="Li Y.H."/>
            <person name="Zhan D.L."/>
            <person name="Shen Y.T."/>
            <person name="Niu Q.F."/>
            <person name="Chang L."/>
            <person name="Qiu J."/>
            <person name="Zhao L."/>
            <person name="Xie H.B."/>
            <person name="Fu W.Y."/>
            <person name="Jin J."/>
            <person name="Li X.W."/>
            <person name="Jiao Y."/>
            <person name="Zhou C.C."/>
            <person name="Tu T."/>
            <person name="Chai C.Y."/>
            <person name="Gao J.L."/>
            <person name="Fan L.J."/>
            <person name="van de Weg E."/>
            <person name="Wang J.Y."/>
            <person name="Gao Z.S."/>
        </authorList>
    </citation>
    <scope>NUCLEOTIDE SEQUENCE [LARGE SCALE GENOMIC DNA]</scope>
    <source>
        <tissue evidence="2">Leaves</tissue>
    </source>
</reference>
<comment type="caution">
    <text evidence="2">The sequence shown here is derived from an EMBL/GenBank/DDBJ whole genome shotgun (WGS) entry which is preliminary data.</text>
</comment>
<dbReference type="OrthoDB" id="1301613at2759"/>
<dbReference type="SUPFAM" id="SSF53098">
    <property type="entry name" value="Ribonuclease H-like"/>
    <property type="match status" value="1"/>
</dbReference>
<accession>A0A6A1ULI5</accession>
<organism evidence="2 3">
    <name type="scientific">Morella rubra</name>
    <name type="common">Chinese bayberry</name>
    <dbReference type="NCBI Taxonomy" id="262757"/>
    <lineage>
        <taxon>Eukaryota</taxon>
        <taxon>Viridiplantae</taxon>
        <taxon>Streptophyta</taxon>
        <taxon>Embryophyta</taxon>
        <taxon>Tracheophyta</taxon>
        <taxon>Spermatophyta</taxon>
        <taxon>Magnoliopsida</taxon>
        <taxon>eudicotyledons</taxon>
        <taxon>Gunneridae</taxon>
        <taxon>Pentapetalae</taxon>
        <taxon>rosids</taxon>
        <taxon>fabids</taxon>
        <taxon>Fagales</taxon>
        <taxon>Myricaceae</taxon>
        <taxon>Morella</taxon>
    </lineage>
</organism>
<dbReference type="AlphaFoldDB" id="A0A6A1ULI5"/>
<evidence type="ECO:0000313" key="2">
    <source>
        <dbReference type="EMBL" id="KAB1200667.1"/>
    </source>
</evidence>
<gene>
    <name evidence="2" type="ORF">CJ030_MR0G006652</name>
</gene>
<evidence type="ECO:0000259" key="1">
    <source>
        <dbReference type="Pfam" id="PF05699"/>
    </source>
</evidence>
<dbReference type="GO" id="GO:0046983">
    <property type="term" value="F:protein dimerization activity"/>
    <property type="evidence" value="ECO:0007669"/>
    <property type="project" value="InterPro"/>
</dbReference>
<sequence length="109" mass="12403">MESMWFNYKYGVTGGISQRAELDRYLEESCIHVKGELDILSWWHSNSQNFPTLGKMARDILVIPMSISTSNYGFSPEAMTINPAFDVHDPDIMEALICGADWLEKPKSK</sequence>
<dbReference type="InterPro" id="IPR012337">
    <property type="entry name" value="RNaseH-like_sf"/>
</dbReference>
<evidence type="ECO:0000313" key="3">
    <source>
        <dbReference type="Proteomes" id="UP000516437"/>
    </source>
</evidence>
<feature type="domain" description="HAT C-terminal dimerisation" evidence="1">
    <location>
        <begin position="21"/>
        <end position="103"/>
    </location>
</feature>
<protein>
    <submittedName>
        <fullName evidence="2">Putative AC transposase</fullName>
    </submittedName>
</protein>
<dbReference type="InterPro" id="IPR008906">
    <property type="entry name" value="HATC_C_dom"/>
</dbReference>
<keyword evidence="3" id="KW-1185">Reference proteome</keyword>
<dbReference type="PANTHER" id="PTHR23272">
    <property type="entry name" value="BED FINGER-RELATED"/>
    <property type="match status" value="1"/>
</dbReference>
<dbReference type="EMBL" id="RXIC02000137">
    <property type="protein sequence ID" value="KAB1200667.1"/>
    <property type="molecule type" value="Genomic_DNA"/>
</dbReference>
<dbReference type="Pfam" id="PF05699">
    <property type="entry name" value="Dimer_Tnp_hAT"/>
    <property type="match status" value="1"/>
</dbReference>
<name>A0A6A1ULI5_9ROSI</name>
<proteinExistence type="predicted"/>